<feature type="signal peptide" evidence="1">
    <location>
        <begin position="1"/>
        <end position="18"/>
    </location>
</feature>
<protein>
    <submittedName>
        <fullName evidence="2">Uncharacterized protein</fullName>
    </submittedName>
</protein>
<sequence>MKASTVLLLTASAATALAGRCTNGAQYCGWYLVSNDIGEPYRPEDLAVKLCPGSSCQDAIYNVLWTCGQSNNISPVQICHNGCGGPLAHCN</sequence>
<dbReference type="Proteomes" id="UP000800093">
    <property type="component" value="Unassembled WGS sequence"/>
</dbReference>
<keyword evidence="3" id="KW-1185">Reference proteome</keyword>
<evidence type="ECO:0000256" key="1">
    <source>
        <dbReference type="SAM" id="SignalP"/>
    </source>
</evidence>
<accession>A0A9P4TQD1</accession>
<proteinExistence type="predicted"/>
<comment type="caution">
    <text evidence="2">The sequence shown here is derived from an EMBL/GenBank/DDBJ whole genome shotgun (WGS) entry which is preliminary data.</text>
</comment>
<gene>
    <name evidence="2" type="ORF">CC78DRAFT_612529</name>
</gene>
<name>A0A9P4TQD1_9PLEO</name>
<evidence type="ECO:0000313" key="3">
    <source>
        <dbReference type="Proteomes" id="UP000800093"/>
    </source>
</evidence>
<keyword evidence="1" id="KW-0732">Signal</keyword>
<dbReference type="EMBL" id="ML986582">
    <property type="protein sequence ID" value="KAF2269588.1"/>
    <property type="molecule type" value="Genomic_DNA"/>
</dbReference>
<organism evidence="2 3">
    <name type="scientific">Lojkania enalia</name>
    <dbReference type="NCBI Taxonomy" id="147567"/>
    <lineage>
        <taxon>Eukaryota</taxon>
        <taxon>Fungi</taxon>
        <taxon>Dikarya</taxon>
        <taxon>Ascomycota</taxon>
        <taxon>Pezizomycotina</taxon>
        <taxon>Dothideomycetes</taxon>
        <taxon>Pleosporomycetidae</taxon>
        <taxon>Pleosporales</taxon>
        <taxon>Pleosporales incertae sedis</taxon>
        <taxon>Lojkania</taxon>
    </lineage>
</organism>
<evidence type="ECO:0000313" key="2">
    <source>
        <dbReference type="EMBL" id="KAF2269588.1"/>
    </source>
</evidence>
<dbReference type="AlphaFoldDB" id="A0A9P4TQD1"/>
<feature type="chain" id="PRO_5040349132" evidence="1">
    <location>
        <begin position="19"/>
        <end position="91"/>
    </location>
</feature>
<reference evidence="3" key="1">
    <citation type="journal article" date="2020" name="Stud. Mycol.">
        <title>101 Dothideomycetes genomes: A test case for predicting lifestyles and emergence of pathogens.</title>
        <authorList>
            <person name="Haridas S."/>
            <person name="Albert R."/>
            <person name="Binder M."/>
            <person name="Bloem J."/>
            <person name="LaButti K."/>
            <person name="Salamov A."/>
            <person name="Andreopoulos B."/>
            <person name="Baker S."/>
            <person name="Barry K."/>
            <person name="Bills G."/>
            <person name="Bluhm B."/>
            <person name="Cannon C."/>
            <person name="Castanera R."/>
            <person name="Culley D."/>
            <person name="Daum C."/>
            <person name="Ezra D."/>
            <person name="Gonzalez J."/>
            <person name="Henrissat B."/>
            <person name="Kuo A."/>
            <person name="Liang C."/>
            <person name="Lipzen A."/>
            <person name="Lutzoni F."/>
            <person name="Magnuson J."/>
            <person name="Mondo S."/>
            <person name="Nolan M."/>
            <person name="Ohm R."/>
            <person name="Pangilinan J."/>
            <person name="Park H.-J."/>
            <person name="Ramirez L."/>
            <person name="Alfaro M."/>
            <person name="Sun H."/>
            <person name="Tritt A."/>
            <person name="Yoshinaga Y."/>
            <person name="Zwiers L.-H."/>
            <person name="Turgeon B."/>
            <person name="Goodwin S."/>
            <person name="Spatafora J."/>
            <person name="Crous P."/>
            <person name="Grigoriev I."/>
        </authorList>
    </citation>
    <scope>NUCLEOTIDE SEQUENCE [LARGE SCALE GENOMIC DNA]</scope>
    <source>
        <strain evidence="3">CBS 304.66</strain>
    </source>
</reference>